<comment type="cofactor">
    <cofactor evidence="12">
        <name>Mg(2+)</name>
        <dbReference type="ChEBI" id="CHEBI:18420"/>
    </cofactor>
    <text evidence="12">Binds a second Mg(2+) ion via substrate during catalysis.</text>
</comment>
<evidence type="ECO:0000256" key="8">
    <source>
        <dbReference type="ARBA" id="ARBA00022842"/>
    </source>
</evidence>
<dbReference type="EMBL" id="SAXZ01000015">
    <property type="protein sequence ID" value="TXJ30762.1"/>
    <property type="molecule type" value="Genomic_DNA"/>
</dbReference>
<feature type="binding site" evidence="12 15">
    <location>
        <position position="288"/>
    </location>
    <ligand>
        <name>Mg(2+)</name>
        <dbReference type="ChEBI" id="CHEBI:18420"/>
    </ligand>
</feature>
<dbReference type="GO" id="GO:0006096">
    <property type="term" value="P:glycolytic process"/>
    <property type="evidence" value="ECO:0007669"/>
    <property type="project" value="UniProtKB-UniRule"/>
</dbReference>
<evidence type="ECO:0000256" key="7">
    <source>
        <dbReference type="ARBA" id="ARBA00022723"/>
    </source>
</evidence>
<comment type="subcellular location">
    <subcellularLocation>
        <location evidence="12">Cytoplasm</location>
    </subcellularLocation>
    <subcellularLocation>
        <location evidence="12">Secreted</location>
    </subcellularLocation>
    <subcellularLocation>
        <location evidence="12">Cell surface</location>
    </subcellularLocation>
    <text evidence="12">Fractions of enolase are present in both the cytoplasm and on the cell surface.</text>
</comment>
<dbReference type="SMART" id="SM01193">
    <property type="entry name" value="Enolase_N"/>
    <property type="match status" value="1"/>
</dbReference>
<feature type="binding site" evidence="14">
    <location>
        <position position="164"/>
    </location>
    <ligand>
        <name>substrate</name>
    </ligand>
</feature>
<gene>
    <name evidence="12" type="primary">eno</name>
    <name evidence="19" type="ORF">EPJ71_12565</name>
    <name evidence="18" type="ORF">EPJ73_02870</name>
</gene>
<dbReference type="PANTHER" id="PTHR11902">
    <property type="entry name" value="ENOLASE"/>
    <property type="match status" value="1"/>
</dbReference>
<evidence type="ECO:0000259" key="17">
    <source>
        <dbReference type="SMART" id="SM01193"/>
    </source>
</evidence>
<dbReference type="HAMAP" id="MF_00318">
    <property type="entry name" value="Enolase"/>
    <property type="match status" value="1"/>
</dbReference>
<dbReference type="Gene3D" id="3.30.390.10">
    <property type="entry name" value="Enolase-like, N-terminal domain"/>
    <property type="match status" value="1"/>
</dbReference>
<accession>A0AB38Q013</accession>
<evidence type="ECO:0000256" key="4">
    <source>
        <dbReference type="ARBA" id="ARBA00017068"/>
    </source>
</evidence>
<dbReference type="SMART" id="SM01192">
    <property type="entry name" value="Enolase_C"/>
    <property type="match status" value="1"/>
</dbReference>
<comment type="function">
    <text evidence="11 12">Catalyzes the reversible conversion of 2-phosphoglycerate (2-PG) into phosphoenolpyruvate (PEP). It is essential for the degradation of carbohydrates via glycolysis.</text>
</comment>
<feature type="binding site" evidence="14">
    <location>
        <position position="288"/>
    </location>
    <ligand>
        <name>substrate</name>
    </ligand>
</feature>
<dbReference type="EMBL" id="SAYA01000006">
    <property type="protein sequence ID" value="TXJ27547.1"/>
    <property type="molecule type" value="Genomic_DNA"/>
</dbReference>
<evidence type="ECO:0000256" key="3">
    <source>
        <dbReference type="ARBA" id="ARBA00012058"/>
    </source>
</evidence>
<comment type="catalytic activity">
    <reaction evidence="12">
        <text>(2R)-2-phosphoglycerate = phosphoenolpyruvate + H2O</text>
        <dbReference type="Rhea" id="RHEA:10164"/>
        <dbReference type="ChEBI" id="CHEBI:15377"/>
        <dbReference type="ChEBI" id="CHEBI:58289"/>
        <dbReference type="ChEBI" id="CHEBI:58702"/>
        <dbReference type="EC" id="4.2.1.11"/>
    </reaction>
</comment>
<reference evidence="18" key="2">
    <citation type="submission" date="2019-01" db="EMBL/GenBank/DDBJ databases">
        <authorList>
            <person name="Thorell K."/>
        </authorList>
    </citation>
    <scope>NUCLEOTIDE SEQUENCE</scope>
    <source>
        <strain evidence="18">PC4597II</strain>
        <strain evidence="19">PC5099IV</strain>
    </source>
</reference>
<evidence type="ECO:0000313" key="18">
    <source>
        <dbReference type="EMBL" id="TXJ27547.1"/>
    </source>
</evidence>
<dbReference type="SFLD" id="SFLDF00002">
    <property type="entry name" value="enolase"/>
    <property type="match status" value="1"/>
</dbReference>
<organism evidence="18 21">
    <name type="scientific">Brachyspira aalborgi</name>
    <dbReference type="NCBI Taxonomy" id="29522"/>
    <lineage>
        <taxon>Bacteria</taxon>
        <taxon>Pseudomonadati</taxon>
        <taxon>Spirochaetota</taxon>
        <taxon>Spirochaetia</taxon>
        <taxon>Brachyspirales</taxon>
        <taxon>Brachyspiraceae</taxon>
        <taxon>Brachyspira</taxon>
    </lineage>
</organism>
<feature type="binding site" evidence="14">
    <location>
        <position position="391"/>
    </location>
    <ligand>
        <name>substrate</name>
    </ligand>
</feature>
<evidence type="ECO:0000256" key="1">
    <source>
        <dbReference type="ARBA" id="ARBA00005031"/>
    </source>
</evidence>
<dbReference type="CDD" id="cd03313">
    <property type="entry name" value="enolase"/>
    <property type="match status" value="1"/>
</dbReference>
<evidence type="ECO:0000256" key="15">
    <source>
        <dbReference type="PIRSR" id="PIRSR001400-3"/>
    </source>
</evidence>
<dbReference type="InterPro" id="IPR036849">
    <property type="entry name" value="Enolase-like_C_sf"/>
</dbReference>
<dbReference type="InterPro" id="IPR000941">
    <property type="entry name" value="Enolase"/>
</dbReference>
<dbReference type="InterPro" id="IPR020809">
    <property type="entry name" value="Enolase_CS"/>
</dbReference>
<dbReference type="Gene3D" id="3.20.20.120">
    <property type="entry name" value="Enolase-like C-terminal domain"/>
    <property type="match status" value="1"/>
</dbReference>
<feature type="binding site" evidence="14">
    <location>
        <begin position="367"/>
        <end position="370"/>
    </location>
    <ligand>
        <name>substrate</name>
    </ligand>
</feature>
<keyword evidence="10 12" id="KW-0456">Lyase</keyword>
<keyword evidence="7 12" id="KW-0479">Metal-binding</keyword>
<dbReference type="RefSeq" id="WP_021957963.1">
    <property type="nucleotide sequence ID" value="NZ_SAXV01000017.1"/>
</dbReference>
<dbReference type="PIRSF" id="PIRSF001400">
    <property type="entry name" value="Enolase"/>
    <property type="match status" value="1"/>
</dbReference>
<dbReference type="SUPFAM" id="SSF51604">
    <property type="entry name" value="Enolase C-terminal domain-like"/>
    <property type="match status" value="1"/>
</dbReference>
<sequence>MSLIDNIVAREILDSRGNPTVEVDVYLDSGAFGRAAVPSGASTGEHEAVELRDGDKARYLGKGVQKAVENVNEIICNELLDMDALEQVEIDRTMIELDGTENKGKLGANAILGVSLAVAKAAADELGIPLYRYIGGTNAKTLPVPMANILNGGAHSSAPIDFQEYMVMPVGSSSFKEGIRCVAEVFHNLKNILHDKGLSTTVGDEGGFAPDLKDNEEPLKVIMQAIEKAGYKPGEDVCIAMDPASSEFYDKDKKKYIFKKSDKRELSSAEMVDFYAHLVNNYPIISIEDATAEDDWEGWKILTEKLGKKVQLVGDDLFVTNVKRLQMGLDRGVANSILIKVNQIGSLTETLDSIELAKTHNYTSVVSHRSGETEDTTIADIVVATNAGQIKTGSASRSDRIAKYNQLLRIEEELGNRAVYLGKKAFFNLK</sequence>
<comment type="pathway">
    <text evidence="1 12">Carbohydrate degradation; glycolysis; pyruvate from D-glyceraldehyde 3-phosphate: step 4/5.</text>
</comment>
<dbReference type="SUPFAM" id="SSF54826">
    <property type="entry name" value="Enolase N-terminal domain-like"/>
    <property type="match status" value="1"/>
</dbReference>
<evidence type="ECO:0000313" key="21">
    <source>
        <dbReference type="Proteomes" id="UP000324336"/>
    </source>
</evidence>
<feature type="binding site" evidence="12">
    <location>
        <position position="163"/>
    </location>
    <ligand>
        <name>(2R)-2-phosphoglycerate</name>
        <dbReference type="ChEBI" id="CHEBI:58289"/>
    </ligand>
</feature>
<dbReference type="NCBIfam" id="TIGR01060">
    <property type="entry name" value="eno"/>
    <property type="match status" value="1"/>
</dbReference>
<dbReference type="GO" id="GO:0005576">
    <property type="term" value="C:extracellular region"/>
    <property type="evidence" value="ECO:0007669"/>
    <property type="project" value="UniProtKB-SubCell"/>
</dbReference>
<dbReference type="PANTHER" id="PTHR11902:SF1">
    <property type="entry name" value="ENOLASE"/>
    <property type="match status" value="1"/>
</dbReference>
<comment type="similarity">
    <text evidence="2 12">Belongs to the enolase family.</text>
</comment>
<evidence type="ECO:0000313" key="20">
    <source>
        <dbReference type="Proteomes" id="UP000322659"/>
    </source>
</evidence>
<name>A0AB38Q013_9SPIR</name>
<dbReference type="EC" id="4.2.1.11" evidence="3 12"/>
<dbReference type="AlphaFoldDB" id="A0AB38Q013"/>
<evidence type="ECO:0000259" key="16">
    <source>
        <dbReference type="SMART" id="SM01192"/>
    </source>
</evidence>
<feature type="binding site" evidence="12 15">
    <location>
        <position position="315"/>
    </location>
    <ligand>
        <name>Mg(2+)</name>
        <dbReference type="ChEBI" id="CHEBI:18420"/>
    </ligand>
</feature>
<dbReference type="GO" id="GO:0009986">
    <property type="term" value="C:cell surface"/>
    <property type="evidence" value="ECO:0007669"/>
    <property type="project" value="UniProtKB-SubCell"/>
</dbReference>
<dbReference type="FunFam" id="3.30.390.10:FF:000001">
    <property type="entry name" value="Enolase"/>
    <property type="match status" value="1"/>
</dbReference>
<feature type="binding site" evidence="12">
    <location>
        <position position="369"/>
    </location>
    <ligand>
        <name>(2R)-2-phosphoglycerate</name>
        <dbReference type="ChEBI" id="CHEBI:58289"/>
    </ligand>
</feature>
<comment type="cofactor">
    <cofactor evidence="15">
        <name>Mg(2+)</name>
        <dbReference type="ChEBI" id="CHEBI:18420"/>
    </cofactor>
    <text evidence="15">Mg(2+) is required for catalysis and for stabilizing the dimer.</text>
</comment>
<feature type="binding site" evidence="12 15">
    <location>
        <position position="242"/>
    </location>
    <ligand>
        <name>Mg(2+)</name>
        <dbReference type="ChEBI" id="CHEBI:18420"/>
    </ligand>
</feature>
<dbReference type="InterPro" id="IPR029017">
    <property type="entry name" value="Enolase-like_N"/>
</dbReference>
<protein>
    <recommendedName>
        <fullName evidence="4 12">Enolase</fullName>
        <ecNumber evidence="3 12">4.2.1.11</ecNumber>
    </recommendedName>
    <alternativeName>
        <fullName evidence="12">2-phospho-D-glycerate hydro-lyase</fullName>
    </alternativeName>
    <alternativeName>
        <fullName evidence="12">2-phosphoglycerate dehydratase</fullName>
    </alternativeName>
</protein>
<feature type="binding site" evidence="14">
    <location>
        <position position="155"/>
    </location>
    <ligand>
        <name>substrate</name>
    </ligand>
</feature>
<feature type="binding site" evidence="12">
    <location>
        <position position="370"/>
    </location>
    <ligand>
        <name>(2R)-2-phosphoglycerate</name>
        <dbReference type="ChEBI" id="CHEBI:58289"/>
    </ligand>
</feature>
<proteinExistence type="inferred from homology"/>
<evidence type="ECO:0000256" key="9">
    <source>
        <dbReference type="ARBA" id="ARBA00023152"/>
    </source>
</evidence>
<dbReference type="GO" id="GO:0000015">
    <property type="term" value="C:phosphopyruvate hydratase complex"/>
    <property type="evidence" value="ECO:0007669"/>
    <property type="project" value="InterPro"/>
</dbReference>
<dbReference type="PROSITE" id="PS00164">
    <property type="entry name" value="ENOLASE"/>
    <property type="match status" value="1"/>
</dbReference>
<dbReference type="Proteomes" id="UP000324336">
    <property type="component" value="Unassembled WGS sequence"/>
</dbReference>
<evidence type="ECO:0000256" key="12">
    <source>
        <dbReference type="HAMAP-Rule" id="MF_00318"/>
    </source>
</evidence>
<evidence type="ECO:0000256" key="2">
    <source>
        <dbReference type="ARBA" id="ARBA00009604"/>
    </source>
</evidence>
<reference evidence="20 21" key="1">
    <citation type="journal article" date="1992" name="Lakartidningen">
        <title>[Penicillin V and not amoxicillin is the first choice preparation in acute otitis].</title>
        <authorList>
            <person name="Kamme C."/>
            <person name="Lundgren K."/>
            <person name="Prellner K."/>
        </authorList>
    </citation>
    <scope>NUCLEOTIDE SEQUENCE [LARGE SCALE GENOMIC DNA]</scope>
    <source>
        <strain evidence="18 21">PC4597II</strain>
        <strain evidence="19 20">PC5099IV</strain>
    </source>
</reference>
<dbReference type="GO" id="GO:0004634">
    <property type="term" value="F:phosphopyruvate hydratase activity"/>
    <property type="evidence" value="ECO:0007669"/>
    <property type="project" value="UniProtKB-UniRule"/>
</dbReference>
<dbReference type="FunFam" id="3.20.20.120:FF:000001">
    <property type="entry name" value="Enolase"/>
    <property type="match status" value="1"/>
</dbReference>
<keyword evidence="20" id="KW-1185">Reference proteome</keyword>
<keyword evidence="9 12" id="KW-0324">Glycolysis</keyword>
<evidence type="ECO:0000313" key="19">
    <source>
        <dbReference type="EMBL" id="TXJ30762.1"/>
    </source>
</evidence>
<keyword evidence="8 12" id="KW-0460">Magnesium</keyword>
<dbReference type="GO" id="GO:0000287">
    <property type="term" value="F:magnesium ion binding"/>
    <property type="evidence" value="ECO:0007669"/>
    <property type="project" value="UniProtKB-UniRule"/>
</dbReference>
<evidence type="ECO:0000256" key="11">
    <source>
        <dbReference type="ARBA" id="ARBA00045763"/>
    </source>
</evidence>
<keyword evidence="5 12" id="KW-0963">Cytoplasm</keyword>
<evidence type="ECO:0000256" key="13">
    <source>
        <dbReference type="PIRSR" id="PIRSR001400-1"/>
    </source>
</evidence>
<feature type="domain" description="Enolase C-terminal TIM barrel" evidence="16">
    <location>
        <begin position="139"/>
        <end position="428"/>
    </location>
</feature>
<dbReference type="Pfam" id="PF00113">
    <property type="entry name" value="Enolase_C"/>
    <property type="match status" value="1"/>
</dbReference>
<feature type="binding site" evidence="12">
    <location>
        <position position="391"/>
    </location>
    <ligand>
        <name>(2R)-2-phosphoglycerate</name>
        <dbReference type="ChEBI" id="CHEBI:58289"/>
    </ligand>
</feature>
<evidence type="ECO:0000256" key="5">
    <source>
        <dbReference type="ARBA" id="ARBA00022490"/>
    </source>
</evidence>
<evidence type="ECO:0000256" key="10">
    <source>
        <dbReference type="ARBA" id="ARBA00023239"/>
    </source>
</evidence>
<dbReference type="Proteomes" id="UP000322659">
    <property type="component" value="Unassembled WGS sequence"/>
</dbReference>
<feature type="domain" description="Enolase N-terminal" evidence="17">
    <location>
        <begin position="4"/>
        <end position="134"/>
    </location>
</feature>
<dbReference type="InterPro" id="IPR020811">
    <property type="entry name" value="Enolase_N"/>
</dbReference>
<dbReference type="PRINTS" id="PR00148">
    <property type="entry name" value="ENOLASE"/>
</dbReference>
<evidence type="ECO:0000256" key="14">
    <source>
        <dbReference type="PIRSR" id="PIRSR001400-2"/>
    </source>
</evidence>
<feature type="active site" description="Proton donor" evidence="12 13">
    <location>
        <position position="205"/>
    </location>
</feature>
<dbReference type="SFLD" id="SFLDG00178">
    <property type="entry name" value="enolase"/>
    <property type="match status" value="1"/>
</dbReference>
<feature type="binding site" evidence="14">
    <location>
        <position position="315"/>
    </location>
    <ligand>
        <name>substrate</name>
    </ligand>
</feature>
<comment type="caution">
    <text evidence="18">The sequence shown here is derived from an EMBL/GenBank/DDBJ whole genome shotgun (WGS) entry which is preliminary data.</text>
</comment>
<dbReference type="Pfam" id="PF03952">
    <property type="entry name" value="Enolase_N"/>
    <property type="match status" value="1"/>
</dbReference>
<dbReference type="InterPro" id="IPR020810">
    <property type="entry name" value="Enolase_C"/>
</dbReference>
<feature type="binding site" evidence="12">
    <location>
        <position position="340"/>
    </location>
    <ligand>
        <name>(2R)-2-phosphoglycerate</name>
        <dbReference type="ChEBI" id="CHEBI:58289"/>
    </ligand>
</feature>
<dbReference type="SFLD" id="SFLDS00001">
    <property type="entry name" value="Enolase"/>
    <property type="match status" value="1"/>
</dbReference>
<keyword evidence="6 12" id="KW-0964">Secreted</keyword>
<feature type="active site" description="Proton acceptor" evidence="12 13">
    <location>
        <position position="340"/>
    </location>
</feature>
<evidence type="ECO:0000256" key="6">
    <source>
        <dbReference type="ARBA" id="ARBA00022525"/>
    </source>
</evidence>